<keyword evidence="3" id="KW-0378">Hydrolase</keyword>
<dbReference type="AlphaFoldDB" id="A0A7D4QH08"/>
<dbReference type="GO" id="GO:0080120">
    <property type="term" value="P:CAAX-box protein maturation"/>
    <property type="evidence" value="ECO:0007669"/>
    <property type="project" value="UniProtKB-ARBA"/>
</dbReference>
<dbReference type="GO" id="GO:0004175">
    <property type="term" value="F:endopeptidase activity"/>
    <property type="evidence" value="ECO:0007669"/>
    <property type="project" value="UniProtKB-ARBA"/>
</dbReference>
<keyword evidence="1" id="KW-1133">Transmembrane helix</keyword>
<feature type="transmembrane region" description="Helical" evidence="1">
    <location>
        <begin position="91"/>
        <end position="114"/>
    </location>
</feature>
<feature type="transmembrane region" description="Helical" evidence="1">
    <location>
        <begin position="215"/>
        <end position="235"/>
    </location>
</feature>
<reference evidence="3 4" key="1">
    <citation type="submission" date="2020-05" db="EMBL/GenBank/DDBJ databases">
        <title>Aquirufa sp. strain 15G-AUS-rot a new Aquirufa species.</title>
        <authorList>
            <person name="Pitt A."/>
            <person name="Hahn M.W."/>
        </authorList>
    </citation>
    <scope>NUCLEOTIDE SEQUENCE [LARGE SCALE GENOMIC DNA]</scope>
    <source>
        <strain evidence="3 4">15G-AUS-rot</strain>
    </source>
</reference>
<protein>
    <submittedName>
        <fullName evidence="3">CPBP family intramembrane metalloprotease</fullName>
    </submittedName>
</protein>
<keyword evidence="1" id="KW-0472">Membrane</keyword>
<dbReference type="GO" id="GO:0008237">
    <property type="term" value="F:metallopeptidase activity"/>
    <property type="evidence" value="ECO:0007669"/>
    <property type="project" value="UniProtKB-KW"/>
</dbReference>
<dbReference type="GO" id="GO:0006508">
    <property type="term" value="P:proteolysis"/>
    <property type="evidence" value="ECO:0007669"/>
    <property type="project" value="UniProtKB-KW"/>
</dbReference>
<dbReference type="Proteomes" id="UP000501003">
    <property type="component" value="Chromosome"/>
</dbReference>
<keyword evidence="3" id="KW-0645">Protease</keyword>
<feature type="transmembrane region" description="Helical" evidence="1">
    <location>
        <begin position="7"/>
        <end position="26"/>
    </location>
</feature>
<dbReference type="KEGG" id="aqg:HRU87_06420"/>
<evidence type="ECO:0000313" key="4">
    <source>
        <dbReference type="Proteomes" id="UP000501003"/>
    </source>
</evidence>
<dbReference type="EMBL" id="CP054056">
    <property type="protein sequence ID" value="QKJ25788.1"/>
    <property type="molecule type" value="Genomic_DNA"/>
</dbReference>
<dbReference type="InterPro" id="IPR003675">
    <property type="entry name" value="Rce1/LyrA-like_dom"/>
</dbReference>
<accession>A0A7D4QH08</accession>
<evidence type="ECO:0000313" key="3">
    <source>
        <dbReference type="EMBL" id="QKJ25788.1"/>
    </source>
</evidence>
<proteinExistence type="predicted"/>
<gene>
    <name evidence="3" type="ORF">HRU87_06420</name>
</gene>
<organism evidence="3 4">
    <name type="scientific">Aquiluna borgnonia</name>
    <dbReference type="NCBI Taxonomy" id="2499157"/>
    <lineage>
        <taxon>Bacteria</taxon>
        <taxon>Bacillati</taxon>
        <taxon>Actinomycetota</taxon>
        <taxon>Actinomycetes</taxon>
        <taxon>Micrococcales</taxon>
        <taxon>Microbacteriaceae</taxon>
        <taxon>Luna cluster</taxon>
        <taxon>Luna-1 subcluster</taxon>
        <taxon>Aquiluna</taxon>
    </lineage>
</organism>
<evidence type="ECO:0000259" key="2">
    <source>
        <dbReference type="Pfam" id="PF02517"/>
    </source>
</evidence>
<name>A0A7D4QH08_9MICO</name>
<dbReference type="Pfam" id="PF02517">
    <property type="entry name" value="Rce1-like"/>
    <property type="match status" value="1"/>
</dbReference>
<keyword evidence="3" id="KW-0482">Metalloprotease</keyword>
<feature type="transmembrane region" description="Helical" evidence="1">
    <location>
        <begin position="134"/>
        <end position="157"/>
    </location>
</feature>
<sequence length="238" mass="25839">MKKSHGAEFGLVLMLSLGASSIWSLISLLRKLTSEQGLAGSTTAINRPLAQNPLIDLLSQLANISLALVPVLLALYWLNQDQVKIGLTPQAGDLVQVLGVAALVGIPGIGLYFLALELGVTSQVLPSTLGNNWWTIPVLLLAAFKAGLLEEVIAAAFFSEKLRLWRPEISITVIILLSALFRASYHLYQGYSAFVGNFVMGLVFAYWYHRTNRVAPLVLAHFVMDAVVFVGYPLVFGS</sequence>
<feature type="transmembrane region" description="Helical" evidence="1">
    <location>
        <begin position="191"/>
        <end position="208"/>
    </location>
</feature>
<keyword evidence="4" id="KW-1185">Reference proteome</keyword>
<feature type="domain" description="CAAX prenyl protease 2/Lysostaphin resistance protein A-like" evidence="2">
    <location>
        <begin position="133"/>
        <end position="227"/>
    </location>
</feature>
<feature type="transmembrane region" description="Helical" evidence="1">
    <location>
        <begin position="169"/>
        <end position="185"/>
    </location>
</feature>
<keyword evidence="1" id="KW-0812">Transmembrane</keyword>
<dbReference type="RefSeq" id="WP_173494084.1">
    <property type="nucleotide sequence ID" value="NZ_CP054056.1"/>
</dbReference>
<evidence type="ECO:0000256" key="1">
    <source>
        <dbReference type="SAM" id="Phobius"/>
    </source>
</evidence>
<feature type="transmembrane region" description="Helical" evidence="1">
    <location>
        <begin position="57"/>
        <end position="79"/>
    </location>
</feature>